<evidence type="ECO:0000256" key="1">
    <source>
        <dbReference type="ARBA" id="ARBA00004651"/>
    </source>
</evidence>
<accession>A0A2S2E0C3</accession>
<dbReference type="InterPro" id="IPR011701">
    <property type="entry name" value="MFS"/>
</dbReference>
<evidence type="ECO:0008006" key="9">
    <source>
        <dbReference type="Google" id="ProtNLM"/>
    </source>
</evidence>
<feature type="transmembrane region" description="Helical" evidence="6">
    <location>
        <begin position="332"/>
        <end position="357"/>
    </location>
</feature>
<dbReference type="InterPro" id="IPR050189">
    <property type="entry name" value="MFS_Efflux_Transporters"/>
</dbReference>
<feature type="transmembrane region" description="Helical" evidence="6">
    <location>
        <begin position="108"/>
        <end position="129"/>
    </location>
</feature>
<feature type="transmembrane region" description="Helical" evidence="6">
    <location>
        <begin position="138"/>
        <end position="157"/>
    </location>
</feature>
<feature type="transmembrane region" description="Helical" evidence="6">
    <location>
        <begin position="55"/>
        <end position="75"/>
    </location>
</feature>
<evidence type="ECO:0000256" key="5">
    <source>
        <dbReference type="ARBA" id="ARBA00023136"/>
    </source>
</evidence>
<dbReference type="KEGG" id="salh:HMF8227_00222"/>
<comment type="subcellular location">
    <subcellularLocation>
        <location evidence="1">Cell membrane</location>
        <topology evidence="1">Multi-pass membrane protein</topology>
    </subcellularLocation>
</comment>
<dbReference type="GO" id="GO:0005886">
    <property type="term" value="C:plasma membrane"/>
    <property type="evidence" value="ECO:0007669"/>
    <property type="project" value="UniProtKB-SubCell"/>
</dbReference>
<proteinExistence type="predicted"/>
<keyword evidence="4 6" id="KW-1133">Transmembrane helix</keyword>
<organism evidence="7 8">
    <name type="scientific">Saliniradius amylolyticus</name>
    <dbReference type="NCBI Taxonomy" id="2183582"/>
    <lineage>
        <taxon>Bacteria</taxon>
        <taxon>Pseudomonadati</taxon>
        <taxon>Pseudomonadota</taxon>
        <taxon>Gammaproteobacteria</taxon>
        <taxon>Alteromonadales</taxon>
        <taxon>Alteromonadaceae</taxon>
        <taxon>Saliniradius</taxon>
    </lineage>
</organism>
<feature type="transmembrane region" description="Helical" evidence="6">
    <location>
        <begin position="169"/>
        <end position="188"/>
    </location>
</feature>
<dbReference type="PANTHER" id="PTHR43124:SF10">
    <property type="entry name" value="PURINE EFFLUX PUMP PBUE"/>
    <property type="match status" value="1"/>
</dbReference>
<dbReference type="Pfam" id="PF07690">
    <property type="entry name" value="MFS_1"/>
    <property type="match status" value="1"/>
</dbReference>
<sequence length="397" mass="42770">MEQANTMTSHWLSNAINVVGLLLVAMMGAAVTNLMPLMVGAYSDSGHFTPTQVGWLTSADIAGILTASVSAFFWCRRVHWRLMTLFGLVVFIFCNWLSAAVTDFTILFLIRLAAGLACGVTYAISLAALGDRGNADKAFSAMVSVQVAFGTLGFWVLPGIIDDKGLDGVFWFFNLCLLPAFLLVLLNYSTNQRTSKVSTFSIDGSKRAAALVFAGVVAYYFAQGTVWAYLERMAVAVELTQAQAGQILGAGFAISVLGSMVSGAFAVRYGRRAALVATALLQLPCLVALYWMVPGHAWWVYASATVVYQIMWSFVVPVMMGIFNDVDRSGRLIVLCVSAFKVGLVIGPPVAGAVVTFAEVKDVLWLGGVAIVLSMVLLDRAGQSSQKYAQEIRRETD</sequence>
<feature type="transmembrane region" description="Helical" evidence="6">
    <location>
        <begin position="82"/>
        <end position="102"/>
    </location>
</feature>
<reference evidence="7 8" key="1">
    <citation type="submission" date="2018-05" db="EMBL/GenBank/DDBJ databases">
        <title>Salinimonas sp. HMF8227 Genome sequencing and assembly.</title>
        <authorList>
            <person name="Kang H."/>
            <person name="Kang J."/>
            <person name="Cha I."/>
            <person name="Kim H."/>
            <person name="Joh K."/>
        </authorList>
    </citation>
    <scope>NUCLEOTIDE SEQUENCE [LARGE SCALE GENOMIC DNA]</scope>
    <source>
        <strain evidence="7 8">HMF8227</strain>
    </source>
</reference>
<feature type="transmembrane region" description="Helical" evidence="6">
    <location>
        <begin position="273"/>
        <end position="292"/>
    </location>
</feature>
<name>A0A2S2E0C3_9ALTE</name>
<evidence type="ECO:0000256" key="3">
    <source>
        <dbReference type="ARBA" id="ARBA00022692"/>
    </source>
</evidence>
<dbReference type="InterPro" id="IPR036259">
    <property type="entry name" value="MFS_trans_sf"/>
</dbReference>
<feature type="transmembrane region" description="Helical" evidence="6">
    <location>
        <begin position="242"/>
        <end position="266"/>
    </location>
</feature>
<feature type="transmembrane region" description="Helical" evidence="6">
    <location>
        <begin position="12"/>
        <end position="35"/>
    </location>
</feature>
<dbReference type="EMBL" id="CP029347">
    <property type="protein sequence ID" value="AWL10730.1"/>
    <property type="molecule type" value="Genomic_DNA"/>
</dbReference>
<evidence type="ECO:0000313" key="8">
    <source>
        <dbReference type="Proteomes" id="UP000245728"/>
    </source>
</evidence>
<keyword evidence="3 6" id="KW-0812">Transmembrane</keyword>
<dbReference type="AlphaFoldDB" id="A0A2S2E0C3"/>
<dbReference type="SUPFAM" id="SSF103473">
    <property type="entry name" value="MFS general substrate transporter"/>
    <property type="match status" value="1"/>
</dbReference>
<dbReference type="GO" id="GO:0022857">
    <property type="term" value="F:transmembrane transporter activity"/>
    <property type="evidence" value="ECO:0007669"/>
    <property type="project" value="InterPro"/>
</dbReference>
<dbReference type="PANTHER" id="PTHR43124">
    <property type="entry name" value="PURINE EFFLUX PUMP PBUE"/>
    <property type="match status" value="1"/>
</dbReference>
<evidence type="ECO:0000256" key="2">
    <source>
        <dbReference type="ARBA" id="ARBA00022475"/>
    </source>
</evidence>
<keyword evidence="5 6" id="KW-0472">Membrane</keyword>
<keyword evidence="2" id="KW-1003">Cell membrane</keyword>
<protein>
    <recommendedName>
        <fullName evidence="9">Major facilitator superfamily (MFS) profile domain-containing protein</fullName>
    </recommendedName>
</protein>
<dbReference type="Gene3D" id="1.20.1250.20">
    <property type="entry name" value="MFS general substrate transporter like domains"/>
    <property type="match status" value="2"/>
</dbReference>
<feature type="transmembrane region" description="Helical" evidence="6">
    <location>
        <begin position="298"/>
        <end position="320"/>
    </location>
</feature>
<evidence type="ECO:0000256" key="6">
    <source>
        <dbReference type="SAM" id="Phobius"/>
    </source>
</evidence>
<evidence type="ECO:0000313" key="7">
    <source>
        <dbReference type="EMBL" id="AWL10730.1"/>
    </source>
</evidence>
<dbReference type="Proteomes" id="UP000245728">
    <property type="component" value="Chromosome"/>
</dbReference>
<evidence type="ECO:0000256" key="4">
    <source>
        <dbReference type="ARBA" id="ARBA00022989"/>
    </source>
</evidence>
<feature type="transmembrane region" description="Helical" evidence="6">
    <location>
        <begin position="363"/>
        <end position="381"/>
    </location>
</feature>
<feature type="transmembrane region" description="Helical" evidence="6">
    <location>
        <begin position="208"/>
        <end position="230"/>
    </location>
</feature>
<gene>
    <name evidence="7" type="ORF">HMF8227_00222</name>
</gene>
<keyword evidence="8" id="KW-1185">Reference proteome</keyword>